<comment type="caution">
    <text evidence="1">The sequence shown here is derived from an EMBL/GenBank/DDBJ whole genome shotgun (WGS) entry which is preliminary data.</text>
</comment>
<keyword evidence="2" id="KW-1185">Reference proteome</keyword>
<dbReference type="InterPro" id="IPR029071">
    <property type="entry name" value="Ubiquitin-like_domsf"/>
</dbReference>
<dbReference type="SUPFAM" id="SSF54236">
    <property type="entry name" value="Ubiquitin-like"/>
    <property type="match status" value="1"/>
</dbReference>
<name>A0ABV9T6R4_9BACT</name>
<evidence type="ECO:0008006" key="3">
    <source>
        <dbReference type="Google" id="ProtNLM"/>
    </source>
</evidence>
<evidence type="ECO:0000313" key="2">
    <source>
        <dbReference type="Proteomes" id="UP001595818"/>
    </source>
</evidence>
<accession>A0ABV9T6R4</accession>
<proteinExistence type="predicted"/>
<organism evidence="1 2">
    <name type="scientific">Negadavirga shengliensis</name>
    <dbReference type="NCBI Taxonomy" id="1389218"/>
    <lineage>
        <taxon>Bacteria</taxon>
        <taxon>Pseudomonadati</taxon>
        <taxon>Bacteroidota</taxon>
        <taxon>Cytophagia</taxon>
        <taxon>Cytophagales</taxon>
        <taxon>Cyclobacteriaceae</taxon>
        <taxon>Negadavirga</taxon>
    </lineage>
</organism>
<dbReference type="Proteomes" id="UP001595818">
    <property type="component" value="Unassembled WGS sequence"/>
</dbReference>
<reference evidence="2" key="1">
    <citation type="journal article" date="2019" name="Int. J. Syst. Evol. Microbiol.">
        <title>The Global Catalogue of Microorganisms (GCM) 10K type strain sequencing project: providing services to taxonomists for standard genome sequencing and annotation.</title>
        <authorList>
            <consortium name="The Broad Institute Genomics Platform"/>
            <consortium name="The Broad Institute Genome Sequencing Center for Infectious Disease"/>
            <person name="Wu L."/>
            <person name="Ma J."/>
        </authorList>
    </citation>
    <scope>NUCLEOTIDE SEQUENCE [LARGE SCALE GENOMIC DNA]</scope>
    <source>
        <strain evidence="2">CGMCC 4.7466</strain>
    </source>
</reference>
<sequence length="97" mass="10985">MEKEKKHENQKQNDNEITLLIVVPTRTEPWEATFPKTSKISEVISAVIQQFGFASNGQYELKLDSDPNIELEPQRPLVSFGIKDGDKLILIDFGQAV</sequence>
<dbReference type="RefSeq" id="WP_377067756.1">
    <property type="nucleotide sequence ID" value="NZ_JBHSJJ010000016.1"/>
</dbReference>
<dbReference type="EMBL" id="JBHSJJ010000016">
    <property type="protein sequence ID" value="MFC4874166.1"/>
    <property type="molecule type" value="Genomic_DNA"/>
</dbReference>
<protein>
    <recommendedName>
        <fullName evidence="3">Ubiquitin-like domain-containing protein</fullName>
    </recommendedName>
</protein>
<evidence type="ECO:0000313" key="1">
    <source>
        <dbReference type="EMBL" id="MFC4874166.1"/>
    </source>
</evidence>
<gene>
    <name evidence="1" type="ORF">ACFPFU_20850</name>
</gene>